<keyword evidence="2" id="KW-1133">Transmembrane helix</keyword>
<evidence type="ECO:0000313" key="5">
    <source>
        <dbReference type="Proteomes" id="UP000722989"/>
    </source>
</evidence>
<evidence type="ECO:0000256" key="1">
    <source>
        <dbReference type="SAM" id="MobiDB-lite"/>
    </source>
</evidence>
<dbReference type="SUPFAM" id="SSF49464">
    <property type="entry name" value="Carboxypeptidase regulatory domain-like"/>
    <property type="match status" value="1"/>
</dbReference>
<keyword evidence="2" id="KW-0812">Transmembrane</keyword>
<reference evidence="4 5" key="1">
    <citation type="submission" date="2020-03" db="EMBL/GenBank/DDBJ databases">
        <title>WGS of the type strain of Planosporangium spp.</title>
        <authorList>
            <person name="Thawai C."/>
        </authorList>
    </citation>
    <scope>NUCLEOTIDE SEQUENCE [LARGE SCALE GENOMIC DNA]</scope>
    <source>
        <strain evidence="4 5">TBRC 5610</strain>
    </source>
</reference>
<protein>
    <recommendedName>
        <fullName evidence="6">Carboxypeptidase regulatory-like domain-containing protein</fullName>
    </recommendedName>
</protein>
<dbReference type="InterPro" id="IPR008969">
    <property type="entry name" value="CarboxyPept-like_regulatory"/>
</dbReference>
<feature type="compositionally biased region" description="Low complexity" evidence="1">
    <location>
        <begin position="556"/>
        <end position="575"/>
    </location>
</feature>
<feature type="region of interest" description="Disordered" evidence="1">
    <location>
        <begin position="378"/>
        <end position="412"/>
    </location>
</feature>
<feature type="compositionally biased region" description="Polar residues" evidence="1">
    <location>
        <begin position="126"/>
        <end position="141"/>
    </location>
</feature>
<feature type="chain" id="PRO_5045146070" description="Carboxypeptidase regulatory-like domain-containing protein" evidence="3">
    <location>
        <begin position="31"/>
        <end position="581"/>
    </location>
</feature>
<dbReference type="EMBL" id="JAATVY010000002">
    <property type="protein sequence ID" value="NJC69077.1"/>
    <property type="molecule type" value="Genomic_DNA"/>
</dbReference>
<feature type="region of interest" description="Disordered" evidence="1">
    <location>
        <begin position="126"/>
        <end position="156"/>
    </location>
</feature>
<keyword evidence="2" id="KW-0472">Membrane</keyword>
<sequence length="581" mass="58271">MTRHPKALMGAGVAGIAALGALAIAGPAYADPGTVTVKVGSLPDFAPNQQQTLNVTVTETSPAAKVTLTLPNPTNATATAADCQGWDGVRCTLTFTAPSSKTVRITLQATGNVDPGQSKQIQGTVTANDTTGASDSGSFSATVKGPQPSPTKAPTVTQVTGTVKDSTTGAAVKNALVALGDNGACAPGKSPCQTGTDNNGNFKFTATSDKPITPGTLQIGVSKNGYETQVKGVDAQAGQSVNVVFALKPTAVASDSASPEALPSLDGQAPSADGATPQAAAPNTQKAASSTGLSAVSWIILVLAVLLVLAGIGVFVMMFVNRRKRDDDEGDEGAAPSGPNGPAGAGMYGGAPMVGHPGMTQAMGMPGVSDAATAIIPPARPEDEFPDPYAAPYPTQHPGYPPAPNGYGGYDAPTQVGYPAGYDQATQQQGYAGAPTAMYGPGAMQGGEYGNPYGGQPAYGGQPGYGGEQAYGGQPGYGGQQPAYGGQPGYGGPAGAPPRYEEATRPWQGDGGTYPAAGPQQGGYGAQQQHGGYDNTAAYPPPQDPYHQEEPPPAPTAGAARRGAPQAGQGGDRQQLNWLDD</sequence>
<organism evidence="4 5">
    <name type="scientific">Planosporangium thailandense</name>
    <dbReference type="NCBI Taxonomy" id="765197"/>
    <lineage>
        <taxon>Bacteria</taxon>
        <taxon>Bacillati</taxon>
        <taxon>Actinomycetota</taxon>
        <taxon>Actinomycetes</taxon>
        <taxon>Micromonosporales</taxon>
        <taxon>Micromonosporaceae</taxon>
        <taxon>Planosporangium</taxon>
    </lineage>
</organism>
<feature type="transmembrane region" description="Helical" evidence="2">
    <location>
        <begin position="295"/>
        <end position="320"/>
    </location>
</feature>
<dbReference type="Gene3D" id="2.60.40.1120">
    <property type="entry name" value="Carboxypeptidase-like, regulatory domain"/>
    <property type="match status" value="1"/>
</dbReference>
<feature type="region of interest" description="Disordered" evidence="1">
    <location>
        <begin position="326"/>
        <end position="351"/>
    </location>
</feature>
<evidence type="ECO:0008006" key="6">
    <source>
        <dbReference type="Google" id="ProtNLM"/>
    </source>
</evidence>
<name>A0ABX0XSU0_9ACTN</name>
<evidence type="ECO:0000256" key="3">
    <source>
        <dbReference type="SAM" id="SignalP"/>
    </source>
</evidence>
<dbReference type="RefSeq" id="WP_167923933.1">
    <property type="nucleotide sequence ID" value="NZ_JAATVY010000002.1"/>
</dbReference>
<evidence type="ECO:0000313" key="4">
    <source>
        <dbReference type="EMBL" id="NJC69077.1"/>
    </source>
</evidence>
<feature type="signal peptide" evidence="3">
    <location>
        <begin position="1"/>
        <end position="30"/>
    </location>
</feature>
<feature type="region of interest" description="Disordered" evidence="1">
    <location>
        <begin position="256"/>
        <end position="283"/>
    </location>
</feature>
<keyword evidence="5" id="KW-1185">Reference proteome</keyword>
<accession>A0ABX0XSU0</accession>
<feature type="region of interest" description="Disordered" evidence="1">
    <location>
        <begin position="460"/>
        <end position="581"/>
    </location>
</feature>
<keyword evidence="3" id="KW-0732">Signal</keyword>
<comment type="caution">
    <text evidence="4">The sequence shown here is derived from an EMBL/GenBank/DDBJ whole genome shotgun (WGS) entry which is preliminary data.</text>
</comment>
<feature type="compositionally biased region" description="Gly residues" evidence="1">
    <location>
        <begin position="460"/>
        <end position="479"/>
    </location>
</feature>
<gene>
    <name evidence="4" type="ORF">HC031_04965</name>
</gene>
<dbReference type="Proteomes" id="UP000722989">
    <property type="component" value="Unassembled WGS sequence"/>
</dbReference>
<proteinExistence type="predicted"/>
<evidence type="ECO:0000256" key="2">
    <source>
        <dbReference type="SAM" id="Phobius"/>
    </source>
</evidence>